<keyword evidence="1" id="KW-0472">Membrane</keyword>
<reference evidence="2 3" key="1">
    <citation type="submission" date="2021-06" db="EMBL/GenBank/DDBJ databases">
        <authorList>
            <person name="Sun Q."/>
            <person name="Li D."/>
        </authorList>
    </citation>
    <scope>NUCLEOTIDE SEQUENCE [LARGE SCALE GENOMIC DNA]</scope>
    <source>
        <strain evidence="2 3">MSJ-4</strain>
    </source>
</reference>
<feature type="transmembrane region" description="Helical" evidence="1">
    <location>
        <begin position="14"/>
        <end position="38"/>
    </location>
</feature>
<accession>A0ABS6F456</accession>
<evidence type="ECO:0000256" key="1">
    <source>
        <dbReference type="SAM" id="Phobius"/>
    </source>
</evidence>
<dbReference type="Proteomes" id="UP000736583">
    <property type="component" value="Unassembled WGS sequence"/>
</dbReference>
<comment type="caution">
    <text evidence="2">The sequence shown here is derived from an EMBL/GenBank/DDBJ whole genome shotgun (WGS) entry which is preliminary data.</text>
</comment>
<proteinExistence type="predicted"/>
<keyword evidence="1" id="KW-0812">Transmembrane</keyword>
<sequence>MLDKIKNMSKKQKIIGVSIGVIVLALISFLIFKLLWVIKTPTLTLVPTGPLEVSNRDEFTVDVILSDLPKNIYPAASVTIGFDKNKLEFTGTKLGTMMTHGNTTIDKNSFDIPLWACNVEKANQIGQINTMYLDMTAGKYSYSNEGFDNKSKNVVLRLGFKLKDSVVKGEVYNLTIHDAVIATVNGDKERTSLATNQNTLRAKSSKIVIQK</sequence>
<dbReference type="EMBL" id="JAHLQL010000008">
    <property type="protein sequence ID" value="MBU5593294.1"/>
    <property type="molecule type" value="Genomic_DNA"/>
</dbReference>
<protein>
    <recommendedName>
        <fullName evidence="4">Cohesin domain-containing protein</fullName>
    </recommendedName>
</protein>
<keyword evidence="1" id="KW-1133">Transmembrane helix</keyword>
<organism evidence="2 3">
    <name type="scientific">Clostridium simiarum</name>
    <dbReference type="NCBI Taxonomy" id="2841506"/>
    <lineage>
        <taxon>Bacteria</taxon>
        <taxon>Bacillati</taxon>
        <taxon>Bacillota</taxon>
        <taxon>Clostridia</taxon>
        <taxon>Eubacteriales</taxon>
        <taxon>Clostridiaceae</taxon>
        <taxon>Clostridium</taxon>
    </lineage>
</organism>
<evidence type="ECO:0000313" key="2">
    <source>
        <dbReference type="EMBL" id="MBU5593294.1"/>
    </source>
</evidence>
<gene>
    <name evidence="2" type="ORF">KQI89_16210</name>
</gene>
<evidence type="ECO:0008006" key="4">
    <source>
        <dbReference type="Google" id="ProtNLM"/>
    </source>
</evidence>
<evidence type="ECO:0000313" key="3">
    <source>
        <dbReference type="Proteomes" id="UP000736583"/>
    </source>
</evidence>
<keyword evidence="3" id="KW-1185">Reference proteome</keyword>
<dbReference type="RefSeq" id="WP_216457960.1">
    <property type="nucleotide sequence ID" value="NZ_JAHLQL010000008.1"/>
</dbReference>
<name>A0ABS6F456_9CLOT</name>